<dbReference type="AlphaFoldDB" id="A0A2N5ZAC0"/>
<proteinExistence type="predicted"/>
<protein>
    <submittedName>
        <fullName evidence="2">Chemotaxis protein CheW</fullName>
    </submittedName>
</protein>
<dbReference type="EMBL" id="PKTG01000134">
    <property type="protein sequence ID" value="PLX15607.1"/>
    <property type="molecule type" value="Genomic_DNA"/>
</dbReference>
<dbReference type="GO" id="GO:0007165">
    <property type="term" value="P:signal transduction"/>
    <property type="evidence" value="ECO:0007669"/>
    <property type="project" value="InterPro"/>
</dbReference>
<comment type="caution">
    <text evidence="2">The sequence shown here is derived from an EMBL/GenBank/DDBJ whole genome shotgun (WGS) entry which is preliminary data.</text>
</comment>
<gene>
    <name evidence="2" type="ORF">C0601_12495</name>
</gene>
<dbReference type="InterPro" id="IPR002545">
    <property type="entry name" value="CheW-lke_dom"/>
</dbReference>
<dbReference type="PROSITE" id="PS50851">
    <property type="entry name" value="CHEW"/>
    <property type="match status" value="1"/>
</dbReference>
<evidence type="ECO:0000259" key="1">
    <source>
        <dbReference type="PROSITE" id="PS50851"/>
    </source>
</evidence>
<reference evidence="2 3" key="1">
    <citation type="submission" date="2017-11" db="EMBL/GenBank/DDBJ databases">
        <title>Genome-resolved metagenomics identifies genetic mobility, metabolic interactions, and unexpected diversity in perchlorate-reducing communities.</title>
        <authorList>
            <person name="Barnum T.P."/>
            <person name="Figueroa I.A."/>
            <person name="Carlstrom C.I."/>
            <person name="Lucas L.N."/>
            <person name="Engelbrektson A.L."/>
            <person name="Coates J.D."/>
        </authorList>
    </citation>
    <scope>NUCLEOTIDE SEQUENCE [LARGE SCALE GENOMIC DNA]</scope>
    <source>
        <strain evidence="2">BM706</strain>
    </source>
</reference>
<dbReference type="Gene3D" id="2.30.30.40">
    <property type="entry name" value="SH3 Domains"/>
    <property type="match status" value="1"/>
</dbReference>
<dbReference type="SUPFAM" id="SSF50341">
    <property type="entry name" value="CheW-like"/>
    <property type="match status" value="1"/>
</dbReference>
<dbReference type="Pfam" id="PF01584">
    <property type="entry name" value="CheW"/>
    <property type="match status" value="1"/>
</dbReference>
<accession>A0A2N5ZAC0</accession>
<name>A0A2N5ZAC0_MUIH1</name>
<feature type="domain" description="CheW-like" evidence="1">
    <location>
        <begin position="17"/>
        <end position="161"/>
    </location>
</feature>
<dbReference type="Gene3D" id="2.40.50.180">
    <property type="entry name" value="CheA-289, Domain 4"/>
    <property type="match status" value="1"/>
</dbReference>
<dbReference type="PANTHER" id="PTHR22617:SF41">
    <property type="entry name" value="CHEMOTAXIS SIGNAL TRANSDUCTION SYSTEM ADAPTOR PROTEIN CHEW"/>
    <property type="match status" value="1"/>
</dbReference>
<dbReference type="GO" id="GO:0005829">
    <property type="term" value="C:cytosol"/>
    <property type="evidence" value="ECO:0007669"/>
    <property type="project" value="TreeGrafter"/>
</dbReference>
<dbReference type="InterPro" id="IPR039315">
    <property type="entry name" value="CheW"/>
</dbReference>
<sequence length="168" mass="18909">MAKAKTTEITDNLDHLAGKYLTFYLEQEVYGIEILKVQEIIGMMKVTKFPKVPHFVRGVINLRGKVIPVIDLRQKFNMTGQEDTEKTCIIVTQIETEKVEMRQGILVDEVSEVIDIESANIEQRPDFGSSSNDDFVLGVGKINDKVIILIDVEKILSDNELISLGEAL</sequence>
<dbReference type="Proteomes" id="UP000234857">
    <property type="component" value="Unassembled WGS sequence"/>
</dbReference>
<organism evidence="2 3">
    <name type="scientific">Muiribacterium halophilum</name>
    <dbReference type="NCBI Taxonomy" id="2053465"/>
    <lineage>
        <taxon>Bacteria</taxon>
        <taxon>Candidatus Muiribacteriota</taxon>
        <taxon>Candidatus Muiribacteriia</taxon>
        <taxon>Candidatus Muiribacteriales</taxon>
        <taxon>Candidatus Muiribacteriaceae</taxon>
        <taxon>Candidatus Muiribacterium</taxon>
    </lineage>
</organism>
<dbReference type="PANTHER" id="PTHR22617">
    <property type="entry name" value="CHEMOTAXIS SENSOR HISTIDINE KINASE-RELATED"/>
    <property type="match status" value="1"/>
</dbReference>
<evidence type="ECO:0000313" key="3">
    <source>
        <dbReference type="Proteomes" id="UP000234857"/>
    </source>
</evidence>
<dbReference type="SMART" id="SM00260">
    <property type="entry name" value="CheW"/>
    <property type="match status" value="1"/>
</dbReference>
<dbReference type="GO" id="GO:0006935">
    <property type="term" value="P:chemotaxis"/>
    <property type="evidence" value="ECO:0007669"/>
    <property type="project" value="InterPro"/>
</dbReference>
<dbReference type="CDD" id="cd00732">
    <property type="entry name" value="CheW"/>
    <property type="match status" value="1"/>
</dbReference>
<dbReference type="InterPro" id="IPR036061">
    <property type="entry name" value="CheW-like_dom_sf"/>
</dbReference>
<evidence type="ECO:0000313" key="2">
    <source>
        <dbReference type="EMBL" id="PLX15607.1"/>
    </source>
</evidence>